<evidence type="ECO:0000313" key="3">
    <source>
        <dbReference type="EMBL" id="KHG25686.1"/>
    </source>
</evidence>
<accession>A0A0B0MVX8</accession>
<keyword evidence="1" id="KW-0812">Transmembrane</keyword>
<keyword evidence="1" id="KW-1133">Transmembrane helix</keyword>
<dbReference type="Proteomes" id="UP000032142">
    <property type="component" value="Unassembled WGS sequence"/>
</dbReference>
<proteinExistence type="predicted"/>
<dbReference type="EMBL" id="KN433344">
    <property type="protein sequence ID" value="KHG25686.1"/>
    <property type="molecule type" value="Genomic_DNA"/>
</dbReference>
<sequence>MVLPPSSLTTKPDADRKFSESKAASKYIATFTLCICCLGLAFASKISTLFLIPSSSEMTQSENVVGIFFSLMASHAAILDRHSSQL</sequence>
<reference evidence="2" key="1">
    <citation type="submission" date="2014-09" db="EMBL/GenBank/DDBJ databases">
        <title>G. arboreum L. cv. AKA8401 A2 genome assembly version 1.0.</title>
        <authorList>
            <person name="Mudge J."/>
            <person name="Ramaraj T."/>
            <person name="Lindquist I.E."/>
            <person name="Bharti A.K."/>
            <person name="Sundararajan A."/>
            <person name="Cameron C.T."/>
            <person name="Woodward J.E."/>
            <person name="May G.D."/>
            <person name="Brubaker C."/>
            <person name="Broadhvest J."/>
            <person name="Wilkins T.A."/>
        </authorList>
    </citation>
    <scope>NUCLEOTIDE SEQUENCE</scope>
</reference>
<evidence type="ECO:0000256" key="1">
    <source>
        <dbReference type="SAM" id="Phobius"/>
    </source>
</evidence>
<evidence type="ECO:0000313" key="4">
    <source>
        <dbReference type="Proteomes" id="UP000032142"/>
    </source>
</evidence>
<keyword evidence="4" id="KW-1185">Reference proteome</keyword>
<keyword evidence="1" id="KW-0472">Membrane</keyword>
<evidence type="ECO:0000313" key="2">
    <source>
        <dbReference type="EMBL" id="KHG06248.1"/>
    </source>
</evidence>
<reference evidence="4" key="2">
    <citation type="submission" date="2014-09" db="EMBL/GenBank/DDBJ databases">
        <authorList>
            <person name="Mudge J."/>
            <person name="Ramaraj T."/>
            <person name="Lindquist I.E."/>
            <person name="Bharti A.K."/>
            <person name="Sundararajan A."/>
            <person name="Cameron C.T."/>
            <person name="Woodward J.E."/>
            <person name="May G.D."/>
            <person name="Brubaker C."/>
            <person name="Broadhvest J."/>
            <person name="Wilkins T.A."/>
        </authorList>
    </citation>
    <scope>NUCLEOTIDE SEQUENCE</scope>
    <source>
        <strain evidence="4">cv. AKA8401</strain>
    </source>
</reference>
<dbReference type="EMBL" id="JRRC01447207">
    <property type="protein sequence ID" value="KHG06248.1"/>
    <property type="molecule type" value="Genomic_DNA"/>
</dbReference>
<name>A0A0B0MVX8_GOSAR</name>
<organism evidence="2 4">
    <name type="scientific">Gossypium arboreum</name>
    <name type="common">Tree cotton</name>
    <name type="synonym">Gossypium nanking</name>
    <dbReference type="NCBI Taxonomy" id="29729"/>
    <lineage>
        <taxon>Eukaryota</taxon>
        <taxon>Viridiplantae</taxon>
        <taxon>Streptophyta</taxon>
        <taxon>Embryophyta</taxon>
        <taxon>Tracheophyta</taxon>
        <taxon>Spermatophyta</taxon>
        <taxon>Magnoliopsida</taxon>
        <taxon>eudicotyledons</taxon>
        <taxon>Gunneridae</taxon>
        <taxon>Pentapetalae</taxon>
        <taxon>rosids</taxon>
        <taxon>malvids</taxon>
        <taxon>Malvales</taxon>
        <taxon>Malvaceae</taxon>
        <taxon>Malvoideae</taxon>
        <taxon>Gossypium</taxon>
    </lineage>
</organism>
<feature type="transmembrane region" description="Helical" evidence="1">
    <location>
        <begin position="27"/>
        <end position="52"/>
    </location>
</feature>
<gene>
    <name evidence="3" type="ORF">F383_32621</name>
    <name evidence="2" type="ORF">F383_32689</name>
</gene>
<protein>
    <submittedName>
        <fullName evidence="2">Uncharacterized protein</fullName>
    </submittedName>
</protein>
<dbReference type="AlphaFoldDB" id="A0A0B0MVX8"/>